<proteinExistence type="predicted"/>
<dbReference type="GO" id="GO:0003676">
    <property type="term" value="F:nucleic acid binding"/>
    <property type="evidence" value="ECO:0007669"/>
    <property type="project" value="InterPro"/>
</dbReference>
<gene>
    <name evidence="2" type="ORF">O181_117868</name>
</gene>
<dbReference type="Proteomes" id="UP000765509">
    <property type="component" value="Unassembled WGS sequence"/>
</dbReference>
<evidence type="ECO:0000259" key="1">
    <source>
        <dbReference type="Pfam" id="PF13358"/>
    </source>
</evidence>
<protein>
    <recommendedName>
        <fullName evidence="1">Tc1-like transposase DDE domain-containing protein</fullName>
    </recommendedName>
</protein>
<dbReference type="AlphaFoldDB" id="A0A9Q3KB42"/>
<organism evidence="2 3">
    <name type="scientific">Austropuccinia psidii MF-1</name>
    <dbReference type="NCBI Taxonomy" id="1389203"/>
    <lineage>
        <taxon>Eukaryota</taxon>
        <taxon>Fungi</taxon>
        <taxon>Dikarya</taxon>
        <taxon>Basidiomycota</taxon>
        <taxon>Pucciniomycotina</taxon>
        <taxon>Pucciniomycetes</taxon>
        <taxon>Pucciniales</taxon>
        <taxon>Sphaerophragmiaceae</taxon>
        <taxon>Austropuccinia</taxon>
    </lineage>
</organism>
<feature type="domain" description="Tc1-like transposase DDE" evidence="1">
    <location>
        <begin position="96"/>
        <end position="144"/>
    </location>
</feature>
<evidence type="ECO:0000313" key="3">
    <source>
        <dbReference type="Proteomes" id="UP000765509"/>
    </source>
</evidence>
<evidence type="ECO:0000313" key="2">
    <source>
        <dbReference type="EMBL" id="MBW0578153.1"/>
    </source>
</evidence>
<dbReference type="Pfam" id="PF13358">
    <property type="entry name" value="DDE_3"/>
    <property type="match status" value="1"/>
</dbReference>
<keyword evidence="3" id="KW-1185">Reference proteome</keyword>
<accession>A0A9Q3KB42</accession>
<comment type="caution">
    <text evidence="2">The sequence shown here is derived from an EMBL/GenBank/DDBJ whole genome shotgun (WGS) entry which is preliminary data.</text>
</comment>
<dbReference type="Gene3D" id="3.30.420.10">
    <property type="entry name" value="Ribonuclease H-like superfamily/Ribonuclease H"/>
    <property type="match status" value="1"/>
</dbReference>
<dbReference type="OrthoDB" id="5151590at2759"/>
<dbReference type="InterPro" id="IPR036397">
    <property type="entry name" value="RNaseH_sf"/>
</dbReference>
<reference evidence="2" key="1">
    <citation type="submission" date="2021-03" db="EMBL/GenBank/DDBJ databases">
        <title>Draft genome sequence of rust myrtle Austropuccinia psidii MF-1, a brazilian biotype.</title>
        <authorList>
            <person name="Quecine M.C."/>
            <person name="Pachon D.M.R."/>
            <person name="Bonatelli M.L."/>
            <person name="Correr F.H."/>
            <person name="Franceschini L.M."/>
            <person name="Leite T.F."/>
            <person name="Margarido G.R.A."/>
            <person name="Almeida C.A."/>
            <person name="Ferrarezi J.A."/>
            <person name="Labate C.A."/>
        </authorList>
    </citation>
    <scope>NUCLEOTIDE SEQUENCE</scope>
    <source>
        <strain evidence="2">MF-1</strain>
    </source>
</reference>
<sequence length="145" mass="16256">MQCHLDFACCHLHWTDKSSFKLGEPVTQKEFGALLIKITNLNQWLSIHDGMGEICGPIQSKLLIMPPGRWQAIDFIKNVYEPGLLLFMDGLVEVSVAENCKGLTLIEDGAPIHTAIASQEWHDQHQIRKLNCPPNSPDLNPIENS</sequence>
<dbReference type="EMBL" id="AVOT02102204">
    <property type="protein sequence ID" value="MBW0578153.1"/>
    <property type="molecule type" value="Genomic_DNA"/>
</dbReference>
<dbReference type="InterPro" id="IPR038717">
    <property type="entry name" value="Tc1-like_DDE_dom"/>
</dbReference>
<name>A0A9Q3KB42_9BASI</name>